<dbReference type="Proteomes" id="UP000186895">
    <property type="component" value="Unassembled WGS sequence"/>
</dbReference>
<dbReference type="STRING" id="49186.SAMN05421647_101267"/>
<evidence type="ECO:0000256" key="1">
    <source>
        <dbReference type="ARBA" id="ARBA00004651"/>
    </source>
</evidence>
<name>A0A1N6NEQ4_9GAMM</name>
<evidence type="ECO:0000256" key="4">
    <source>
        <dbReference type="ARBA" id="ARBA00022989"/>
    </source>
</evidence>
<keyword evidence="4 6" id="KW-1133">Transmembrane helix</keyword>
<dbReference type="AlphaFoldDB" id="A0A1N6NEQ4"/>
<dbReference type="InterPro" id="IPR005538">
    <property type="entry name" value="LrgA/CidA"/>
</dbReference>
<feature type="transmembrane region" description="Helical" evidence="6">
    <location>
        <begin position="31"/>
        <end position="46"/>
    </location>
</feature>
<protein>
    <submittedName>
        <fullName evidence="7">Holin-like protein</fullName>
    </submittedName>
</protein>
<dbReference type="PANTHER" id="PTHR33931">
    <property type="entry name" value="HOLIN-LIKE PROTEIN CIDA-RELATED"/>
    <property type="match status" value="1"/>
</dbReference>
<gene>
    <name evidence="7" type="ORF">SAMN05421647_101267</name>
</gene>
<keyword evidence="2" id="KW-1003">Cell membrane</keyword>
<evidence type="ECO:0000313" key="8">
    <source>
        <dbReference type="Proteomes" id="UP000186895"/>
    </source>
</evidence>
<feature type="transmembrane region" description="Helical" evidence="6">
    <location>
        <begin position="84"/>
        <end position="105"/>
    </location>
</feature>
<keyword evidence="5 6" id="KW-0472">Membrane</keyword>
<keyword evidence="3 6" id="KW-0812">Transmembrane</keyword>
<accession>A0A1N6NEQ4</accession>
<evidence type="ECO:0000313" key="7">
    <source>
        <dbReference type="EMBL" id="SIP90570.1"/>
    </source>
</evidence>
<evidence type="ECO:0000256" key="6">
    <source>
        <dbReference type="SAM" id="Phobius"/>
    </source>
</evidence>
<comment type="subcellular location">
    <subcellularLocation>
        <location evidence="1">Cell membrane</location>
        <topology evidence="1">Multi-pass membrane protein</topology>
    </subcellularLocation>
</comment>
<sequence>MLMGLLILLVCQLLGEWLVLALALPVPGPVMGMVLMLVALIVMRRVPDMIRTPSEGLLRHLALLFVPAGVGLTVHAELIAKEWLVILVALVLSTVVTIIVTALVLKRLTRNLNLDTGEGEHE</sequence>
<keyword evidence="8" id="KW-1185">Reference proteome</keyword>
<dbReference type="EMBL" id="FTMN01000001">
    <property type="protein sequence ID" value="SIP90570.1"/>
    <property type="molecule type" value="Genomic_DNA"/>
</dbReference>
<evidence type="ECO:0000256" key="3">
    <source>
        <dbReference type="ARBA" id="ARBA00022692"/>
    </source>
</evidence>
<feature type="transmembrane region" description="Helical" evidence="6">
    <location>
        <begin position="58"/>
        <end position="78"/>
    </location>
</feature>
<dbReference type="GO" id="GO:0005886">
    <property type="term" value="C:plasma membrane"/>
    <property type="evidence" value="ECO:0007669"/>
    <property type="project" value="UniProtKB-SubCell"/>
</dbReference>
<dbReference type="PANTHER" id="PTHR33931:SF2">
    <property type="entry name" value="HOLIN-LIKE PROTEIN CIDA"/>
    <property type="match status" value="1"/>
</dbReference>
<reference evidence="7 8" key="1">
    <citation type="submission" date="2017-01" db="EMBL/GenBank/DDBJ databases">
        <authorList>
            <person name="Mah S.A."/>
            <person name="Swanson W.J."/>
            <person name="Moy G.W."/>
            <person name="Vacquier V.D."/>
        </authorList>
    </citation>
    <scope>NUCLEOTIDE SEQUENCE [LARGE SCALE GENOMIC DNA]</scope>
    <source>
        <strain evidence="7 8">DSM 7027</strain>
    </source>
</reference>
<dbReference type="eggNOG" id="COG1380">
    <property type="taxonomic scope" value="Bacteria"/>
</dbReference>
<dbReference type="Pfam" id="PF03788">
    <property type="entry name" value="LrgA"/>
    <property type="match status" value="1"/>
</dbReference>
<evidence type="ECO:0000256" key="5">
    <source>
        <dbReference type="ARBA" id="ARBA00023136"/>
    </source>
</evidence>
<dbReference type="RefSeq" id="WP_076460218.1">
    <property type="nucleotide sequence ID" value="NZ_FTMN01000001.1"/>
</dbReference>
<evidence type="ECO:0000256" key="2">
    <source>
        <dbReference type="ARBA" id="ARBA00022475"/>
    </source>
</evidence>
<proteinExistence type="predicted"/>
<organism evidence="7 8">
    <name type="scientific">Marinobacterium stanieri</name>
    <dbReference type="NCBI Taxonomy" id="49186"/>
    <lineage>
        <taxon>Bacteria</taxon>
        <taxon>Pseudomonadati</taxon>
        <taxon>Pseudomonadota</taxon>
        <taxon>Gammaproteobacteria</taxon>
        <taxon>Oceanospirillales</taxon>
        <taxon>Oceanospirillaceae</taxon>
        <taxon>Marinobacterium</taxon>
    </lineage>
</organism>